<proteinExistence type="predicted"/>
<accession>A0ABP9Y1H0</accession>
<dbReference type="EMBL" id="BAABUJ010000016">
    <property type="protein sequence ID" value="GAA5800545.1"/>
    <property type="molecule type" value="Genomic_DNA"/>
</dbReference>
<reference evidence="2 3" key="1">
    <citation type="submission" date="2024-04" db="EMBL/GenBank/DDBJ databases">
        <title>genome sequences of Mucor flavus KT1a and Helicostylum pulchrum KT1b strains isolation_sourced from the surface of a dry-aged beef.</title>
        <authorList>
            <person name="Toyotome T."/>
            <person name="Hosono M."/>
            <person name="Torimaru M."/>
            <person name="Fukuda K."/>
            <person name="Mikami N."/>
        </authorList>
    </citation>
    <scope>NUCLEOTIDE SEQUENCE [LARGE SCALE GENOMIC DNA]</scope>
    <source>
        <strain evidence="2 3">KT1b</strain>
    </source>
</reference>
<comment type="caution">
    <text evidence="2">The sequence shown here is derived from an EMBL/GenBank/DDBJ whole genome shotgun (WGS) entry which is preliminary data.</text>
</comment>
<sequence length="140" mass="15984">MFPSEGYFYLKCQKNGLVVSVNNEEKAGTKLVTDNKNDEDSQLWSFEGGCLISKHSSLVMDIDGGDLRNDSKLLQFDRKKTMAHNQRWGICDGFVYAVADPRLVLVAEDNASHIKVGIKSNENELQQWYLEPYYQAEQEE</sequence>
<dbReference type="Gene3D" id="2.80.10.50">
    <property type="match status" value="1"/>
</dbReference>
<dbReference type="Proteomes" id="UP001476247">
    <property type="component" value="Unassembled WGS sequence"/>
</dbReference>
<dbReference type="Pfam" id="PF14200">
    <property type="entry name" value="RicinB_lectin_2"/>
    <property type="match status" value="1"/>
</dbReference>
<feature type="domain" description="Ricin B lectin" evidence="1">
    <location>
        <begin position="5"/>
        <end position="74"/>
    </location>
</feature>
<name>A0ABP9Y1H0_9FUNG</name>
<protein>
    <recommendedName>
        <fullName evidence="1">Ricin B lectin domain-containing protein</fullName>
    </recommendedName>
</protein>
<dbReference type="SUPFAM" id="SSF50370">
    <property type="entry name" value="Ricin B-like lectins"/>
    <property type="match status" value="1"/>
</dbReference>
<dbReference type="PROSITE" id="PS50231">
    <property type="entry name" value="RICIN_B_LECTIN"/>
    <property type="match status" value="1"/>
</dbReference>
<evidence type="ECO:0000313" key="2">
    <source>
        <dbReference type="EMBL" id="GAA5800545.1"/>
    </source>
</evidence>
<gene>
    <name evidence="2" type="ORF">HPULCUR_005981</name>
</gene>
<dbReference type="InterPro" id="IPR035992">
    <property type="entry name" value="Ricin_B-like_lectins"/>
</dbReference>
<dbReference type="InterPro" id="IPR000772">
    <property type="entry name" value="Ricin_B_lectin"/>
</dbReference>
<organism evidence="2 3">
    <name type="scientific">Helicostylum pulchrum</name>
    <dbReference type="NCBI Taxonomy" id="562976"/>
    <lineage>
        <taxon>Eukaryota</taxon>
        <taxon>Fungi</taxon>
        <taxon>Fungi incertae sedis</taxon>
        <taxon>Mucoromycota</taxon>
        <taxon>Mucoromycotina</taxon>
        <taxon>Mucoromycetes</taxon>
        <taxon>Mucorales</taxon>
        <taxon>Mucorineae</taxon>
        <taxon>Mucoraceae</taxon>
        <taxon>Helicostylum</taxon>
    </lineage>
</organism>
<evidence type="ECO:0000259" key="1">
    <source>
        <dbReference type="Pfam" id="PF14200"/>
    </source>
</evidence>
<evidence type="ECO:0000313" key="3">
    <source>
        <dbReference type="Proteomes" id="UP001476247"/>
    </source>
</evidence>
<keyword evidence="3" id="KW-1185">Reference proteome</keyword>